<dbReference type="Proteomes" id="UP000255389">
    <property type="component" value="Unassembled WGS sequence"/>
</dbReference>
<dbReference type="STRING" id="1766.XA26_06790"/>
<protein>
    <submittedName>
        <fullName evidence="1">Uncharacterized protein</fullName>
    </submittedName>
</protein>
<evidence type="ECO:0000313" key="4">
    <source>
        <dbReference type="Proteomes" id="UP000057134"/>
    </source>
</evidence>
<evidence type="ECO:0000313" key="5">
    <source>
        <dbReference type="Proteomes" id="UP000255389"/>
    </source>
</evidence>
<dbReference type="Proteomes" id="UP000057134">
    <property type="component" value="Chromosome"/>
</dbReference>
<organism evidence="1 4">
    <name type="scientific">Mycolicibacterium fortuitum</name>
    <name type="common">Mycobacterium fortuitum</name>
    <dbReference type="NCBI Taxonomy" id="1766"/>
    <lineage>
        <taxon>Bacteria</taxon>
        <taxon>Bacillati</taxon>
        <taxon>Actinomycetota</taxon>
        <taxon>Actinomycetes</taxon>
        <taxon>Mycobacteriales</taxon>
        <taxon>Mycobacteriaceae</taxon>
        <taxon>Mycolicibacterium</taxon>
    </lineage>
</organism>
<dbReference type="RefSeq" id="WP_003884106.1">
    <property type="nucleotide sequence ID" value="NZ_CP011269.1"/>
</dbReference>
<sequence>MTTLTEGQLADEIRFVAAVAAAKATAVVHAGVVDMMVEQGVDPKEARNFVATNMPFATPQQASDAELALIARHSSEEH</sequence>
<dbReference type="PATRIC" id="fig|1766.6.peg.671"/>
<dbReference type="EMBL" id="UGQY01000004">
    <property type="protein sequence ID" value="SUA04106.1"/>
    <property type="molecule type" value="Genomic_DNA"/>
</dbReference>
<dbReference type="KEGG" id="mft:XA26_06790"/>
<gene>
    <name evidence="3" type="ORF">NCTC1542_05601</name>
    <name evidence="2" type="ORF">R4485_16670</name>
    <name evidence="1" type="ORF">XA26_06790</name>
</gene>
<proteinExistence type="predicted"/>
<evidence type="ECO:0000313" key="1">
    <source>
        <dbReference type="EMBL" id="ALI24539.1"/>
    </source>
</evidence>
<dbReference type="EMBL" id="CP011269">
    <property type="protein sequence ID" value="ALI24539.1"/>
    <property type="molecule type" value="Genomic_DNA"/>
</dbReference>
<accession>A0A0N9XBG6</accession>
<dbReference type="Proteomes" id="UP001186041">
    <property type="component" value="Unassembled WGS sequence"/>
</dbReference>
<dbReference type="EMBL" id="JAWLVV010000013">
    <property type="protein sequence ID" value="MDV7291799.1"/>
    <property type="molecule type" value="Genomic_DNA"/>
</dbReference>
<reference evidence="3 5" key="2">
    <citation type="submission" date="2018-06" db="EMBL/GenBank/DDBJ databases">
        <authorList>
            <consortium name="Pathogen Informatics"/>
            <person name="Doyle S."/>
        </authorList>
    </citation>
    <scope>NUCLEOTIDE SEQUENCE [LARGE SCALE GENOMIC DNA]</scope>
    <source>
        <strain evidence="3 5">NCTC1542</strain>
    </source>
</reference>
<evidence type="ECO:0000313" key="3">
    <source>
        <dbReference type="EMBL" id="SUA04106.1"/>
    </source>
</evidence>
<keyword evidence="4" id="KW-1185">Reference proteome</keyword>
<reference evidence="1 4" key="1">
    <citation type="journal article" date="2015" name="MBio">
        <title>Enzymatic Degradation of Phenazines Can Generate Energy and Protect Sensitive Organisms from Toxicity.</title>
        <authorList>
            <person name="Costa K.C."/>
            <person name="Bergkessel M."/>
            <person name="Saunders S."/>
            <person name="Korlach J."/>
            <person name="Newman D.K."/>
        </authorList>
    </citation>
    <scope>NUCLEOTIDE SEQUENCE [LARGE SCALE GENOMIC DNA]</scope>
    <source>
        <strain evidence="1 4">CT6</strain>
    </source>
</reference>
<dbReference type="AlphaFoldDB" id="A0A0N9XBG6"/>
<name>A0A0N9XBG6_MYCFO</name>
<evidence type="ECO:0000313" key="2">
    <source>
        <dbReference type="EMBL" id="MDV7291799.1"/>
    </source>
</evidence>
<reference evidence="2" key="3">
    <citation type="submission" date="2023-10" db="EMBL/GenBank/DDBJ databases">
        <title>Mycolicibacterium fortuitum clinical isolates causing pulmonary infections in humans.</title>
        <authorList>
            <person name="Mejia-Ponce P.M."/>
            <person name="Zenteno-Cuevas R."/>
            <person name="Licona-Cassani C."/>
        </authorList>
    </citation>
    <scope>NUCLEOTIDE SEQUENCE</scope>
    <source>
        <strain evidence="2">M8</strain>
    </source>
</reference>
<dbReference type="GeneID" id="93411197"/>